<dbReference type="InterPro" id="IPR002933">
    <property type="entry name" value="Peptidase_M20"/>
</dbReference>
<comment type="cofactor">
    <cofactor evidence="1">
        <name>Zn(2+)</name>
        <dbReference type="ChEBI" id="CHEBI:29105"/>
    </cofactor>
</comment>
<dbReference type="Gene3D" id="3.30.70.360">
    <property type="match status" value="1"/>
</dbReference>
<dbReference type="PATRIC" id="fig|479117.4.peg.1218"/>
<dbReference type="FunFam" id="1.10.150.900:FF:000002">
    <property type="entry name" value="M20/M25/M40 family peptidase"/>
    <property type="match status" value="1"/>
</dbReference>
<organism evidence="7 8">
    <name type="scientific">Brevibacterium ravenspurgense</name>
    <dbReference type="NCBI Taxonomy" id="479117"/>
    <lineage>
        <taxon>Bacteria</taxon>
        <taxon>Bacillati</taxon>
        <taxon>Actinomycetota</taxon>
        <taxon>Actinomycetes</taxon>
        <taxon>Micrococcales</taxon>
        <taxon>Brevibacteriaceae</taxon>
        <taxon>Brevibacterium</taxon>
    </lineage>
</organism>
<dbReference type="EMBL" id="LQQC01000010">
    <property type="protein sequence ID" value="KXZ58185.1"/>
    <property type="molecule type" value="Genomic_DNA"/>
</dbReference>
<dbReference type="InterPro" id="IPR050072">
    <property type="entry name" value="Peptidase_M20A"/>
</dbReference>
<proteinExistence type="inferred from homology"/>
<dbReference type="Proteomes" id="UP000243589">
    <property type="component" value="Unassembled WGS sequence"/>
</dbReference>
<evidence type="ECO:0000256" key="3">
    <source>
        <dbReference type="ARBA" id="ARBA00022723"/>
    </source>
</evidence>
<evidence type="ECO:0000256" key="5">
    <source>
        <dbReference type="ARBA" id="ARBA00022833"/>
    </source>
</evidence>
<dbReference type="Gene3D" id="3.40.630.10">
    <property type="entry name" value="Zn peptidases"/>
    <property type="match status" value="1"/>
</dbReference>
<accession>A0A150H857</accession>
<dbReference type="GO" id="GO:0046872">
    <property type="term" value="F:metal ion binding"/>
    <property type="evidence" value="ECO:0007669"/>
    <property type="project" value="UniProtKB-KW"/>
</dbReference>
<gene>
    <name evidence="7" type="primary">dapE_1</name>
    <name evidence="7" type="ORF">Bravens_01223</name>
</gene>
<dbReference type="InterPro" id="IPR001261">
    <property type="entry name" value="ArgE/DapE_CS"/>
</dbReference>
<keyword evidence="5" id="KW-0862">Zinc</keyword>
<comment type="caution">
    <text evidence="7">The sequence shown here is derived from an EMBL/GenBank/DDBJ whole genome shotgun (WGS) entry which is preliminary data.</text>
</comment>
<dbReference type="Pfam" id="PF07687">
    <property type="entry name" value="M20_dimer"/>
    <property type="match status" value="1"/>
</dbReference>
<keyword evidence="4 7" id="KW-0378">Hydrolase</keyword>
<dbReference type="InterPro" id="IPR036264">
    <property type="entry name" value="Bact_exopeptidase_dim_dom"/>
</dbReference>
<evidence type="ECO:0000313" key="8">
    <source>
        <dbReference type="Proteomes" id="UP000243589"/>
    </source>
</evidence>
<name>A0A150H857_9MICO</name>
<dbReference type="GO" id="GO:0009014">
    <property type="term" value="F:succinyl-diaminopimelate desuccinylase activity"/>
    <property type="evidence" value="ECO:0007669"/>
    <property type="project" value="UniProtKB-EC"/>
</dbReference>
<keyword evidence="8" id="KW-1185">Reference proteome</keyword>
<dbReference type="AlphaFoldDB" id="A0A150H857"/>
<protein>
    <submittedName>
        <fullName evidence="7">Putative succinyl-diaminopimelate desuccinylase</fullName>
        <ecNumber evidence="7">3.5.1.18</ecNumber>
    </submittedName>
</protein>
<evidence type="ECO:0000256" key="4">
    <source>
        <dbReference type="ARBA" id="ARBA00022801"/>
    </source>
</evidence>
<dbReference type="Pfam" id="PF01546">
    <property type="entry name" value="Peptidase_M20"/>
    <property type="match status" value="1"/>
</dbReference>
<comment type="similarity">
    <text evidence="2">Belongs to the peptidase M20A family.</text>
</comment>
<dbReference type="InterPro" id="IPR011650">
    <property type="entry name" value="Peptidase_M20_dimer"/>
</dbReference>
<feature type="domain" description="Peptidase M20 dimerisation" evidence="6">
    <location>
        <begin position="196"/>
        <end position="325"/>
    </location>
</feature>
<evidence type="ECO:0000259" key="6">
    <source>
        <dbReference type="Pfam" id="PF07687"/>
    </source>
</evidence>
<sequence>MTIDFSAAQSEVVQICSDLIKIDTQNWGEGKANPERPAADYIAEKFHEVGLDSEIYESAPGRANLVARIKGKNPDRPALVMHGHTDVVPADASEWSVDPFGGEVKDGLLWGRGAVDMKNGCAMIIAVVRQMMRENIVPDRDILVVFFADEEAGGTYGSGWMVDNHPEVFAGAAEAVSEVGGYSVDVRGEKIYLVQTAEKGLQWLKLVAKGSAGHGSQRNDDNPIVKLAEAVARIGRYEWPVEIPQATRELLKGVADLTGIEYTEDNFPALLKELGSVEKFVGPTFATSANPTALGGGYKHNVIPGSAEALIDCRPIPGRTEDALLTLKELAGPDVDIVPVVQHVSLETPFEGDLVEQMKKSVHAYDPEAHVLPYALSAGTDNKALSFLGITGYGFIPLRLPADLDFPAMFHGADERVPTETLEFGTQILGDFLVNA</sequence>
<keyword evidence="3" id="KW-0479">Metal-binding</keyword>
<dbReference type="EC" id="3.5.1.18" evidence="7"/>
<dbReference type="SUPFAM" id="SSF55031">
    <property type="entry name" value="Bacterial exopeptidase dimerisation domain"/>
    <property type="match status" value="1"/>
</dbReference>
<dbReference type="RefSeq" id="WP_062021373.1">
    <property type="nucleotide sequence ID" value="NZ_LQQC01000010.1"/>
</dbReference>
<evidence type="ECO:0000313" key="7">
    <source>
        <dbReference type="EMBL" id="KXZ58185.1"/>
    </source>
</evidence>
<evidence type="ECO:0000256" key="1">
    <source>
        <dbReference type="ARBA" id="ARBA00001947"/>
    </source>
</evidence>
<dbReference type="SUPFAM" id="SSF53187">
    <property type="entry name" value="Zn-dependent exopeptidases"/>
    <property type="match status" value="1"/>
</dbReference>
<reference evidence="7 8" key="1">
    <citation type="submission" date="2016-01" db="EMBL/GenBank/DDBJ databases">
        <title>Use of Whole Genome Sequencing to ascertain that Brevibacterium massiliense (Roux, Raoult 2009) is a later heterotypic synonym of Brevibacterium ravenspurgense (Mages 2008).</title>
        <authorList>
            <person name="Bernier A.-M."/>
            <person name="Burdz T."/>
            <person name="Huynh C."/>
            <person name="Pachecho A.L."/>
            <person name="Wiebe D."/>
            <person name="Bonner C."/>
            <person name="Bernard K."/>
        </authorList>
    </citation>
    <scope>NUCLEOTIDE SEQUENCE [LARGE SCALE GENOMIC DNA]</scope>
    <source>
        <strain evidence="7 8">CCUG56047</strain>
    </source>
</reference>
<dbReference type="PROSITE" id="PS00759">
    <property type="entry name" value="ARGE_DAPE_CPG2_2"/>
    <property type="match status" value="1"/>
</dbReference>
<dbReference type="NCBIfam" id="NF005913">
    <property type="entry name" value="PRK07906.1"/>
    <property type="match status" value="1"/>
</dbReference>
<dbReference type="PANTHER" id="PTHR43808:SF8">
    <property type="entry name" value="PEPTIDASE M20 DIMERISATION DOMAIN-CONTAINING PROTEIN"/>
    <property type="match status" value="1"/>
</dbReference>
<dbReference type="Gene3D" id="1.10.150.900">
    <property type="match status" value="1"/>
</dbReference>
<evidence type="ECO:0000256" key="2">
    <source>
        <dbReference type="ARBA" id="ARBA00006247"/>
    </source>
</evidence>
<dbReference type="PANTHER" id="PTHR43808">
    <property type="entry name" value="ACETYLORNITHINE DEACETYLASE"/>
    <property type="match status" value="1"/>
</dbReference>